<gene>
    <name evidence="2" type="ORF">Ccrd_024590</name>
</gene>
<dbReference type="InterPro" id="IPR004014">
    <property type="entry name" value="ATPase_P-typ_cation-transptr_N"/>
</dbReference>
<reference evidence="2 3" key="1">
    <citation type="journal article" date="2016" name="Sci. Rep.">
        <title>The genome sequence of the outbreeding globe artichoke constructed de novo incorporating a phase-aware low-pass sequencing strategy of F1 progeny.</title>
        <authorList>
            <person name="Scaglione D."/>
            <person name="Reyes-Chin-Wo S."/>
            <person name="Acquadro A."/>
            <person name="Froenicke L."/>
            <person name="Portis E."/>
            <person name="Beitel C."/>
            <person name="Tirone M."/>
            <person name="Mauro R."/>
            <person name="Lo Monaco A."/>
            <person name="Mauromicale G."/>
            <person name="Faccioli P."/>
            <person name="Cattivelli L."/>
            <person name="Rieseberg L."/>
            <person name="Michelmore R."/>
            <person name="Lanteri S."/>
        </authorList>
    </citation>
    <scope>NUCLEOTIDE SEQUENCE [LARGE SCALE GENOMIC DNA]</scope>
    <source>
        <strain evidence="2">2C</strain>
    </source>
</reference>
<dbReference type="SUPFAM" id="SSF81665">
    <property type="entry name" value="Calcium ATPase, transmembrane domain M"/>
    <property type="match status" value="1"/>
</dbReference>
<dbReference type="InterPro" id="IPR023298">
    <property type="entry name" value="ATPase_P-typ_TM_dom_sf"/>
</dbReference>
<dbReference type="Gramene" id="KVH88025">
    <property type="protein sequence ID" value="KVH88025"/>
    <property type="gene ID" value="Ccrd_024590"/>
</dbReference>
<comment type="caution">
    <text evidence="2">The sequence shown here is derived from an EMBL/GenBank/DDBJ whole genome shotgun (WGS) entry which is preliminary data.</text>
</comment>
<accession>A0A103XC63</accession>
<dbReference type="AlphaFoldDB" id="A0A103XC63"/>
<dbReference type="STRING" id="59895.A0A103XC63"/>
<organism evidence="2 3">
    <name type="scientific">Cynara cardunculus var. scolymus</name>
    <name type="common">Globe artichoke</name>
    <name type="synonym">Cynara scolymus</name>
    <dbReference type="NCBI Taxonomy" id="59895"/>
    <lineage>
        <taxon>Eukaryota</taxon>
        <taxon>Viridiplantae</taxon>
        <taxon>Streptophyta</taxon>
        <taxon>Embryophyta</taxon>
        <taxon>Tracheophyta</taxon>
        <taxon>Spermatophyta</taxon>
        <taxon>Magnoliopsida</taxon>
        <taxon>eudicotyledons</taxon>
        <taxon>Gunneridae</taxon>
        <taxon>Pentapetalae</taxon>
        <taxon>asterids</taxon>
        <taxon>campanulids</taxon>
        <taxon>Asterales</taxon>
        <taxon>Asteraceae</taxon>
        <taxon>Carduoideae</taxon>
        <taxon>Cardueae</taxon>
        <taxon>Carduinae</taxon>
        <taxon>Cynara</taxon>
    </lineage>
</organism>
<evidence type="ECO:0000313" key="3">
    <source>
        <dbReference type="Proteomes" id="UP000243975"/>
    </source>
</evidence>
<dbReference type="Proteomes" id="UP000243975">
    <property type="component" value="Unassembled WGS sequence"/>
</dbReference>
<sequence>MPRRPSFVVVETNNKNPSGLLDPDSRRRLPVTSSHLQVLYLPNVLSPMEDAFARSVPEVLDFFGVDPTKGLTDIQVTSHARIYGRNVLPQEESKYNLCSRPFLLIFSRSLISYFFVK</sequence>
<feature type="domain" description="Cation-transporting P-type ATPase N-terminal" evidence="1">
    <location>
        <begin position="54"/>
        <end position="94"/>
    </location>
</feature>
<protein>
    <submittedName>
        <fullName evidence="2">Cation-transporting P-type ATPase</fullName>
    </submittedName>
</protein>
<dbReference type="EMBL" id="LEKV01005630">
    <property type="protein sequence ID" value="KVH88025.1"/>
    <property type="molecule type" value="Genomic_DNA"/>
</dbReference>
<evidence type="ECO:0000259" key="1">
    <source>
        <dbReference type="Pfam" id="PF00690"/>
    </source>
</evidence>
<dbReference type="Pfam" id="PF00690">
    <property type="entry name" value="Cation_ATPase_N"/>
    <property type="match status" value="1"/>
</dbReference>
<name>A0A103XC63_CYNCS</name>
<evidence type="ECO:0000313" key="2">
    <source>
        <dbReference type="EMBL" id="KVH88025.1"/>
    </source>
</evidence>
<keyword evidence="3" id="KW-1185">Reference proteome</keyword>
<proteinExistence type="predicted"/>